<name>A0ABS3Z2I2_9BACT</name>
<accession>A0ABS3Z2I2</accession>
<feature type="domain" description="Schlafen AlbA-2" evidence="1">
    <location>
        <begin position="3"/>
        <end position="108"/>
    </location>
</feature>
<dbReference type="RefSeq" id="WP_209142904.1">
    <property type="nucleotide sequence ID" value="NZ_JAGHKO010000013.1"/>
</dbReference>
<dbReference type="Proteomes" id="UP000677244">
    <property type="component" value="Unassembled WGS sequence"/>
</dbReference>
<evidence type="ECO:0000313" key="2">
    <source>
        <dbReference type="EMBL" id="MBO9204377.1"/>
    </source>
</evidence>
<dbReference type="Gene3D" id="3.30.565.60">
    <property type="match status" value="1"/>
</dbReference>
<proteinExistence type="predicted"/>
<dbReference type="InterPro" id="IPR036390">
    <property type="entry name" value="WH_DNA-bd_sf"/>
</dbReference>
<dbReference type="PANTHER" id="PTHR30595">
    <property type="entry name" value="GLPR-RELATED TRANSCRIPTIONAL REPRESSOR"/>
    <property type="match status" value="1"/>
</dbReference>
<dbReference type="Gene3D" id="1.10.10.10">
    <property type="entry name" value="Winged helix-like DNA-binding domain superfamily/Winged helix DNA-binding domain"/>
    <property type="match status" value="1"/>
</dbReference>
<gene>
    <name evidence="2" type="ORF">J7I42_29080</name>
</gene>
<sequence length="448" mass="50715">MTEKQNIEYKISWRDEYLKWLCGFANAQGGRLIIGVNDNGEVAGLPDAARLLEDIPNKAKDILGIIIDVNLQDQKGKEYLEIKVDAYPNPISFKGQYHYRSGSTKQELKGAALDRFLLRKQGKRWDGVPVPKVTLANLSDRAFSHFRKKAVSSKRLPKEEVAVSNHMLLEKLRLVEGTYLKRAALLLFHPDPEAFFSGAYIKVGFFRTHTDLLYHDTIHGNLFEQVDKTMDLLLTKYMKAMISYQGIYRVETYPFPEEAIREAVINAVIHKDYGCGIPIQISVYEDQFYCWNNGKFDKHPSYNPDIANTFFRAGYIESWGRGMEKIIDECSQAGLPDPSFNYDTNGLMVQFKAKPVAASEKMAGEMAGEMAGQVAGEMAGETNGNASEKRLKKILELIKANPEITMPEVVSKVGISLRSVERNIQELQKRNVLKRVGATKNGRWEVME</sequence>
<evidence type="ECO:0000259" key="1">
    <source>
        <dbReference type="Pfam" id="PF04326"/>
    </source>
</evidence>
<dbReference type="Pfam" id="PF04326">
    <property type="entry name" value="SLFN_AlbA_2"/>
    <property type="match status" value="1"/>
</dbReference>
<keyword evidence="3" id="KW-1185">Reference proteome</keyword>
<dbReference type="PANTHER" id="PTHR30595:SF6">
    <property type="entry name" value="SCHLAFEN ALBA-2 DOMAIN-CONTAINING PROTEIN"/>
    <property type="match status" value="1"/>
</dbReference>
<protein>
    <submittedName>
        <fullName evidence="2">DNA binding domain-containing protein</fullName>
    </submittedName>
</protein>
<evidence type="ECO:0000313" key="3">
    <source>
        <dbReference type="Proteomes" id="UP000677244"/>
    </source>
</evidence>
<dbReference type="InterPro" id="IPR036388">
    <property type="entry name" value="WH-like_DNA-bd_sf"/>
</dbReference>
<comment type="caution">
    <text evidence="2">The sequence shown here is derived from an EMBL/GenBank/DDBJ whole genome shotgun (WGS) entry which is preliminary data.</text>
</comment>
<dbReference type="Pfam" id="PF13412">
    <property type="entry name" value="HTH_24"/>
    <property type="match status" value="1"/>
</dbReference>
<dbReference type="InterPro" id="IPR007421">
    <property type="entry name" value="Schlafen_AlbA_2_dom"/>
</dbReference>
<dbReference type="InterPro" id="IPR038475">
    <property type="entry name" value="RecG_C_sf"/>
</dbReference>
<dbReference type="Pfam" id="PF13749">
    <property type="entry name" value="HATPase_c_4"/>
    <property type="match status" value="1"/>
</dbReference>
<dbReference type="InterPro" id="IPR038461">
    <property type="entry name" value="Schlafen_AlbA_2_dom_sf"/>
</dbReference>
<dbReference type="Gene3D" id="3.30.950.30">
    <property type="entry name" value="Schlafen, AAA domain"/>
    <property type="match status" value="1"/>
</dbReference>
<dbReference type="SUPFAM" id="SSF46785">
    <property type="entry name" value="Winged helix' DNA-binding domain"/>
    <property type="match status" value="1"/>
</dbReference>
<organism evidence="2 3">
    <name type="scientific">Niastella soli</name>
    <dbReference type="NCBI Taxonomy" id="2821487"/>
    <lineage>
        <taxon>Bacteria</taxon>
        <taxon>Pseudomonadati</taxon>
        <taxon>Bacteroidota</taxon>
        <taxon>Chitinophagia</taxon>
        <taxon>Chitinophagales</taxon>
        <taxon>Chitinophagaceae</taxon>
        <taxon>Niastella</taxon>
    </lineage>
</organism>
<reference evidence="2 3" key="1">
    <citation type="submission" date="2021-03" db="EMBL/GenBank/DDBJ databases">
        <title>Assistant Professor.</title>
        <authorList>
            <person name="Huq M.A."/>
        </authorList>
    </citation>
    <scope>NUCLEOTIDE SEQUENCE [LARGE SCALE GENOMIC DNA]</scope>
    <source>
        <strain evidence="2 3">MAH-29</strain>
    </source>
</reference>
<dbReference type="EMBL" id="JAGHKO010000013">
    <property type="protein sequence ID" value="MBO9204377.1"/>
    <property type="molecule type" value="Genomic_DNA"/>
</dbReference>